<organism evidence="10 11">
    <name type="scientific">Aureobasidium pullulans EXF-150</name>
    <dbReference type="NCBI Taxonomy" id="1043002"/>
    <lineage>
        <taxon>Eukaryota</taxon>
        <taxon>Fungi</taxon>
        <taxon>Dikarya</taxon>
        <taxon>Ascomycota</taxon>
        <taxon>Pezizomycotina</taxon>
        <taxon>Dothideomycetes</taxon>
        <taxon>Dothideomycetidae</taxon>
        <taxon>Dothideales</taxon>
        <taxon>Saccotheciaceae</taxon>
        <taxon>Aureobasidium</taxon>
    </lineage>
</organism>
<dbReference type="InterPro" id="IPR012943">
    <property type="entry name" value="Cnn_1N"/>
</dbReference>
<dbReference type="Proteomes" id="UP000030706">
    <property type="component" value="Unassembled WGS sequence"/>
</dbReference>
<dbReference type="OrthoDB" id="10255000at2759"/>
<dbReference type="PANTHER" id="PTHR47357:SF1">
    <property type="entry name" value="SPINDLE POLE BODY COMPONENT 110"/>
    <property type="match status" value="1"/>
</dbReference>
<dbReference type="AlphaFoldDB" id="A0A074XTA8"/>
<evidence type="ECO:0000256" key="2">
    <source>
        <dbReference type="ARBA" id="ARBA00022490"/>
    </source>
</evidence>
<dbReference type="GeneID" id="40742356"/>
<dbReference type="GO" id="GO:0005815">
    <property type="term" value="C:microtubule organizing center"/>
    <property type="evidence" value="ECO:0007669"/>
    <property type="project" value="UniProtKB-SubCell"/>
</dbReference>
<evidence type="ECO:0000259" key="8">
    <source>
        <dbReference type="Pfam" id="PF07989"/>
    </source>
</evidence>
<feature type="coiled-coil region" evidence="6">
    <location>
        <begin position="235"/>
        <end position="507"/>
    </location>
</feature>
<feature type="compositionally biased region" description="Basic and acidic residues" evidence="7">
    <location>
        <begin position="591"/>
        <end position="604"/>
    </location>
</feature>
<keyword evidence="4 6" id="KW-0175">Coiled coil</keyword>
<evidence type="ECO:0000256" key="6">
    <source>
        <dbReference type="SAM" id="Coils"/>
    </source>
</evidence>
<feature type="region of interest" description="Disordered" evidence="7">
    <location>
        <begin position="554"/>
        <end position="604"/>
    </location>
</feature>
<gene>
    <name evidence="10" type="ORF">M438DRAFT_265771</name>
</gene>
<dbReference type="Pfam" id="PF10495">
    <property type="entry name" value="PACT_coil_coil"/>
    <property type="match status" value="1"/>
</dbReference>
<dbReference type="Pfam" id="PF07989">
    <property type="entry name" value="Cnn_1N"/>
    <property type="match status" value="1"/>
</dbReference>
<feature type="domain" description="Pericentrin/AKAP-450 centrosomal targeting" evidence="9">
    <location>
        <begin position="1036"/>
        <end position="1110"/>
    </location>
</feature>
<evidence type="ECO:0000256" key="7">
    <source>
        <dbReference type="SAM" id="MobiDB-lite"/>
    </source>
</evidence>
<evidence type="ECO:0000256" key="1">
    <source>
        <dbReference type="ARBA" id="ARBA00004267"/>
    </source>
</evidence>
<dbReference type="RefSeq" id="XP_029764907.1">
    <property type="nucleotide sequence ID" value="XM_029900050.1"/>
</dbReference>
<evidence type="ECO:0000313" key="11">
    <source>
        <dbReference type="Proteomes" id="UP000030706"/>
    </source>
</evidence>
<dbReference type="Gene3D" id="1.10.287.1490">
    <property type="match status" value="1"/>
</dbReference>
<dbReference type="STRING" id="1043002.A0A074XTA8"/>
<evidence type="ECO:0000256" key="3">
    <source>
        <dbReference type="ARBA" id="ARBA00022553"/>
    </source>
</evidence>
<dbReference type="GO" id="GO:0005200">
    <property type="term" value="F:structural constituent of cytoskeleton"/>
    <property type="evidence" value="ECO:0007669"/>
    <property type="project" value="TreeGrafter"/>
</dbReference>
<proteinExistence type="predicted"/>
<dbReference type="InterPro" id="IPR019528">
    <property type="entry name" value="PACT_domain"/>
</dbReference>
<keyword evidence="2" id="KW-0963">Cytoplasm</keyword>
<keyword evidence="3" id="KW-0597">Phosphoprotein</keyword>
<keyword evidence="5" id="KW-0206">Cytoskeleton</keyword>
<feature type="compositionally biased region" description="Low complexity" evidence="7">
    <location>
        <begin position="563"/>
        <end position="577"/>
    </location>
</feature>
<comment type="subcellular location">
    <subcellularLocation>
        <location evidence="1">Cytoplasm</location>
        <location evidence="1">Cytoskeleton</location>
        <location evidence="1">Microtubule organizing center</location>
    </subcellularLocation>
</comment>
<dbReference type="GO" id="GO:0005737">
    <property type="term" value="C:cytoplasm"/>
    <property type="evidence" value="ECO:0007669"/>
    <property type="project" value="UniProtKB-ARBA"/>
</dbReference>
<dbReference type="PANTHER" id="PTHR47357">
    <property type="entry name" value="COP1-INTERACTIVE PROTEIN 1"/>
    <property type="match status" value="1"/>
</dbReference>
<evidence type="ECO:0000256" key="4">
    <source>
        <dbReference type="ARBA" id="ARBA00023054"/>
    </source>
</evidence>
<name>A0A074XTA8_AURPU</name>
<evidence type="ECO:0000256" key="5">
    <source>
        <dbReference type="ARBA" id="ARBA00023212"/>
    </source>
</evidence>
<evidence type="ECO:0000313" key="10">
    <source>
        <dbReference type="EMBL" id="KEQ88720.1"/>
    </source>
</evidence>
<feature type="domain" description="Centrosomin N-terminal motif 1" evidence="8">
    <location>
        <begin position="184"/>
        <end position="257"/>
    </location>
</feature>
<feature type="region of interest" description="Disordered" evidence="7">
    <location>
        <begin position="49"/>
        <end position="79"/>
    </location>
</feature>
<feature type="region of interest" description="Disordered" evidence="7">
    <location>
        <begin position="118"/>
        <end position="173"/>
    </location>
</feature>
<keyword evidence="11" id="KW-1185">Reference proteome</keyword>
<reference evidence="10 11" key="1">
    <citation type="journal article" date="2014" name="BMC Genomics">
        <title>Genome sequencing of four Aureobasidium pullulans varieties: biotechnological potential, stress tolerance, and description of new species.</title>
        <authorList>
            <person name="Gostin Ar C."/>
            <person name="Ohm R.A."/>
            <person name="Kogej T."/>
            <person name="Sonjak S."/>
            <person name="Turk M."/>
            <person name="Zajc J."/>
            <person name="Zalar P."/>
            <person name="Grube M."/>
            <person name="Sun H."/>
            <person name="Han J."/>
            <person name="Sharma A."/>
            <person name="Chiniquy J."/>
            <person name="Ngan C.Y."/>
            <person name="Lipzen A."/>
            <person name="Barry K."/>
            <person name="Grigoriev I.V."/>
            <person name="Gunde-Cimerman N."/>
        </authorList>
    </citation>
    <scope>NUCLEOTIDE SEQUENCE [LARGE SCALE GENOMIC DNA]</scope>
    <source>
        <strain evidence="10 11">EXF-150</strain>
    </source>
</reference>
<feature type="compositionally biased region" description="Polar residues" evidence="7">
    <location>
        <begin position="65"/>
        <end position="77"/>
    </location>
</feature>
<evidence type="ECO:0008006" key="12">
    <source>
        <dbReference type="Google" id="ProtNLM"/>
    </source>
</evidence>
<accession>A0A074XTA8</accession>
<dbReference type="EMBL" id="KL584975">
    <property type="protein sequence ID" value="KEQ88720.1"/>
    <property type="molecule type" value="Genomic_DNA"/>
</dbReference>
<evidence type="ECO:0000259" key="9">
    <source>
        <dbReference type="Pfam" id="PF10495"/>
    </source>
</evidence>
<sequence length="1137" mass="131332">MAYNFVDTPRTDMADLTRFDADALSFSMEQPFPSPSKDPKNDLVRQMKARQGAAQSIKTPRARNNLVNARNGPSRNEFTPLLKSAAHNRFRSRENKENDNDLLNSVLSGRAPATPAYLKPGYVESHTPGLPVNSSMMDHDHTGSSQGEGTPVPPAIASSSIMSTPMPILPQRNGGLVDQGNVLTLREQEAKLDAVTKENFNLKLKIHFLDENLKRTGTDYQQEVIRQNTELKIDNTQMSHEIKQQKKAIQRAEAELEQYRQQLRDYAEKIKRKHTDDIVKEEMERLRQQAEKNQTLADEREEQINELQHRLSKAGNSSDEKVKDLQDDISDLEAEIRAKEIDLDSKDEQIEKLQKKLKEAQSDDGEADGLRDEIADLEAEELNGLREDVAALEADLETRERELLEHREEIEDLKQQVRSAQNTDRSTKKLRGSLEELETQLRDKDQIIDQKHNELRALEKRLQTSESAHTTDMRDVESELQEKDFLLEQKDGEIKALQDRLQTARGSWDAEAMQTDARLQEKDQLVYERESQLREASRLVEERNREIADLQQSLKSNENGNNAQAQQHRQQTEQIRQLQERLRSTEASAGAERDEKSDIIASKEREIRSLQSRVRGQEGDESNEIRLKTEHIEQLEKEIQSKNHQALQLATETRALKDRMNSMESPTKKNSMLSQQAEQIRNLQQALRALSSEKDAELNELENQLQSAETELDGHLKKIHQLQERLRLAERDQSFAGHMDEDMQEKQKTIEQQEDQLLDLQAKLRKALQEKESEMVAYETRLRQVKQEVDHEKQQLKDEHDEALEALEDEIVVLESNVEDAQNEKSALQQKIELLERDLVASKQNGTPVRERNELRLKLRNADMERDNLKSQIQDLERELDAAWQAKENGTPVRERNELRSKLRESQNEISKLQNRIQSLEFDLESAQADKTMADERMDLHESLKEAKIEAEDLQLQIAGREKTIAALTKKEKTRLQSSLSRENELRSKLKNVRGEADDTRTINQREVRGLIEAKEKTHAGELKGLAKQIQYLRARCDREEGFRKDLVFSKRWFLMQVEMYGACNKADLKLLEEMGVTPNTQVRERKPSLKSVAYMVMATVRMQKMQEAWSGNKKLHESLMKKLDGMRRKQGKTPLR</sequence>
<protein>
    <recommendedName>
        <fullName evidence="12">Centrosomin N-terminal motif 1 domain-containing protein</fullName>
    </recommendedName>
</protein>
<dbReference type="HOGENOM" id="CLU_278102_0_0_1"/>